<dbReference type="Proteomes" id="UP001231189">
    <property type="component" value="Unassembled WGS sequence"/>
</dbReference>
<keyword evidence="3" id="KW-1185">Reference proteome</keyword>
<feature type="compositionally biased region" description="Basic and acidic residues" evidence="1">
    <location>
        <begin position="566"/>
        <end position="580"/>
    </location>
</feature>
<feature type="compositionally biased region" description="Acidic residues" evidence="1">
    <location>
        <begin position="221"/>
        <end position="234"/>
    </location>
</feature>
<sequence>MCALFNRLPDPYWAGFGGGQPGFFCCEVQEEELQPHASNAALVLIQEGGLSEAEVEEEFKDLVQEDWDWQVRKLNDTDFALIFPSKESLRMAIRGGGPTLPKSKLKTIVSLPTGDPLATERLQEVWVRLYGVPPSLRHADRLLMCTREIGRPIGVDVDSLAQPLGPVRMSFGLRAPIKLLESVVLFVNMQGFKITVVREDDAQGSPHPPDPPHRAPSDKGEDNEDDYDETDEDRWDGRRGRHASRDRSPASAPAGGAVGPTHKSLEMIPVIMEVENPLAFTSALHPSPATSLNQYGSNFTKEGDVFPMMSKLTANVNNEPHTPAVAAERVSHPPTAIVASPEAQPCSDYQLQSISEARDRERRSKSNNDRPSRRLMLEDSVAARLSFESTETSPIHLHQAPAIKPAAPSVGLPPLLEDAPIPALGAVVARAPRSKAGQPESSRKSARGQGLTEGPVLERAMQRTRAKNSTSKTQASKATNKPRPGTPPISAFTILQGESVAHLEKVAADSCVVFSSTKGSPAQLLSMIQARELAQAELARARHKLELQKSAEEADTACPPSCSGADRAESTEETSAREQELSVEGDAPPAAPARKKKKSCRIPVGHRPVTRQARALGKVSQ</sequence>
<evidence type="ECO:0000313" key="3">
    <source>
        <dbReference type="Proteomes" id="UP001231189"/>
    </source>
</evidence>
<feature type="compositionally biased region" description="Basic and acidic residues" evidence="1">
    <location>
        <begin position="210"/>
        <end position="220"/>
    </location>
</feature>
<dbReference type="PANTHER" id="PTHR33170">
    <property type="entry name" value="DUF4283 DOMAIN-CONTAINING PROTEIN-RELATED"/>
    <property type="match status" value="1"/>
</dbReference>
<name>A0AAD8SD12_LOLMU</name>
<proteinExistence type="predicted"/>
<feature type="region of interest" description="Disordered" evidence="1">
    <location>
        <begin position="200"/>
        <end position="261"/>
    </location>
</feature>
<feature type="region of interest" description="Disordered" evidence="1">
    <location>
        <begin position="354"/>
        <end position="377"/>
    </location>
</feature>
<feature type="compositionally biased region" description="Basic and acidic residues" evidence="1">
    <location>
        <begin position="235"/>
        <end position="248"/>
    </location>
</feature>
<comment type="caution">
    <text evidence="2">The sequence shown here is derived from an EMBL/GenBank/DDBJ whole genome shotgun (WGS) entry which is preliminary data.</text>
</comment>
<protein>
    <recommendedName>
        <fullName evidence="4">DUF4283 domain-containing protein</fullName>
    </recommendedName>
</protein>
<dbReference type="PANTHER" id="PTHR33170:SF2">
    <property type="entry name" value="OS12G0531500 PROTEIN"/>
    <property type="match status" value="1"/>
</dbReference>
<gene>
    <name evidence="2" type="ORF">QYE76_066612</name>
</gene>
<feature type="compositionally biased region" description="Basic and acidic residues" evidence="1">
    <location>
        <begin position="356"/>
        <end position="377"/>
    </location>
</feature>
<evidence type="ECO:0000313" key="2">
    <source>
        <dbReference type="EMBL" id="KAK1648807.1"/>
    </source>
</evidence>
<evidence type="ECO:0008006" key="4">
    <source>
        <dbReference type="Google" id="ProtNLM"/>
    </source>
</evidence>
<reference evidence="2" key="1">
    <citation type="submission" date="2023-07" db="EMBL/GenBank/DDBJ databases">
        <title>A chromosome-level genome assembly of Lolium multiflorum.</title>
        <authorList>
            <person name="Chen Y."/>
            <person name="Copetti D."/>
            <person name="Kolliker R."/>
            <person name="Studer B."/>
        </authorList>
    </citation>
    <scope>NUCLEOTIDE SEQUENCE</scope>
    <source>
        <strain evidence="2">02402/16</strain>
        <tissue evidence="2">Leaf</tissue>
    </source>
</reference>
<feature type="region of interest" description="Disordered" evidence="1">
    <location>
        <begin position="432"/>
        <end position="491"/>
    </location>
</feature>
<feature type="compositionally biased region" description="Polar residues" evidence="1">
    <location>
        <begin position="467"/>
        <end position="479"/>
    </location>
</feature>
<evidence type="ECO:0000256" key="1">
    <source>
        <dbReference type="SAM" id="MobiDB-lite"/>
    </source>
</evidence>
<accession>A0AAD8SD12</accession>
<feature type="region of interest" description="Disordered" evidence="1">
    <location>
        <begin position="550"/>
        <end position="621"/>
    </location>
</feature>
<dbReference type="EMBL" id="JAUUTY010000004">
    <property type="protein sequence ID" value="KAK1648807.1"/>
    <property type="molecule type" value="Genomic_DNA"/>
</dbReference>
<dbReference type="AlphaFoldDB" id="A0AAD8SD12"/>
<organism evidence="2 3">
    <name type="scientific">Lolium multiflorum</name>
    <name type="common">Italian ryegrass</name>
    <name type="synonym">Lolium perenne subsp. multiflorum</name>
    <dbReference type="NCBI Taxonomy" id="4521"/>
    <lineage>
        <taxon>Eukaryota</taxon>
        <taxon>Viridiplantae</taxon>
        <taxon>Streptophyta</taxon>
        <taxon>Embryophyta</taxon>
        <taxon>Tracheophyta</taxon>
        <taxon>Spermatophyta</taxon>
        <taxon>Magnoliopsida</taxon>
        <taxon>Liliopsida</taxon>
        <taxon>Poales</taxon>
        <taxon>Poaceae</taxon>
        <taxon>BOP clade</taxon>
        <taxon>Pooideae</taxon>
        <taxon>Poodae</taxon>
        <taxon>Poeae</taxon>
        <taxon>Poeae Chloroplast Group 2 (Poeae type)</taxon>
        <taxon>Loliodinae</taxon>
        <taxon>Loliinae</taxon>
        <taxon>Lolium</taxon>
    </lineage>
</organism>